<proteinExistence type="predicted"/>
<dbReference type="Proteomes" id="UP000199060">
    <property type="component" value="Unassembled WGS sequence"/>
</dbReference>
<protein>
    <submittedName>
        <fullName evidence="2">Transcriptional regulator, TraR/DksA family</fullName>
    </submittedName>
</protein>
<dbReference type="RefSeq" id="WP_087941349.1">
    <property type="nucleotide sequence ID" value="NZ_FNAC01000068.1"/>
</dbReference>
<evidence type="ECO:0000313" key="2">
    <source>
        <dbReference type="EMBL" id="SDD81557.1"/>
    </source>
</evidence>
<dbReference type="Gene3D" id="1.20.120.910">
    <property type="entry name" value="DksA, coiled-coil domain"/>
    <property type="match status" value="1"/>
</dbReference>
<dbReference type="PROSITE" id="PS51128">
    <property type="entry name" value="ZF_DKSA_2"/>
    <property type="match status" value="1"/>
</dbReference>
<evidence type="ECO:0000313" key="3">
    <source>
        <dbReference type="Proteomes" id="UP000199060"/>
    </source>
</evidence>
<dbReference type="EMBL" id="FNAC01000068">
    <property type="protein sequence ID" value="SDD81557.1"/>
    <property type="molecule type" value="Genomic_DNA"/>
</dbReference>
<dbReference type="SUPFAM" id="SSF57716">
    <property type="entry name" value="Glucocorticoid receptor-like (DNA-binding domain)"/>
    <property type="match status" value="1"/>
</dbReference>
<sequence length="110" mass="12686">MDTHSEKEIKEKILSKITEIEEEILVLKEHTKPQALDSAIGRVSRMEFINNRSINETQLKKNETKLKGLRNWLGKLGLSDFGKCLRCGNEININRLLFIPESNNCIHCVH</sequence>
<accession>A0A1G6XVV4</accession>
<evidence type="ECO:0000256" key="1">
    <source>
        <dbReference type="PROSITE-ProRule" id="PRU00510"/>
    </source>
</evidence>
<dbReference type="AlphaFoldDB" id="A0A1G6XVV4"/>
<feature type="zinc finger region" description="dksA C4-type" evidence="1">
    <location>
        <begin position="84"/>
        <end position="108"/>
    </location>
</feature>
<gene>
    <name evidence="2" type="ORF">SAMN04488104_10683</name>
</gene>
<dbReference type="STRING" id="686796.SAMN04488104_10683"/>
<reference evidence="3" key="1">
    <citation type="submission" date="2016-10" db="EMBL/GenBank/DDBJ databases">
        <authorList>
            <person name="Varghese N."/>
            <person name="Submissions S."/>
        </authorList>
    </citation>
    <scope>NUCLEOTIDE SEQUENCE [LARGE SCALE GENOMIC DNA]</scope>
    <source>
        <strain evidence="3">DSM 23095</strain>
    </source>
</reference>
<organism evidence="2 3">
    <name type="scientific">Algoriphagus faecimaris</name>
    <dbReference type="NCBI Taxonomy" id="686796"/>
    <lineage>
        <taxon>Bacteria</taxon>
        <taxon>Pseudomonadati</taxon>
        <taxon>Bacteroidota</taxon>
        <taxon>Cytophagia</taxon>
        <taxon>Cytophagales</taxon>
        <taxon>Cyclobacteriaceae</taxon>
        <taxon>Algoriphagus</taxon>
    </lineage>
</organism>
<keyword evidence="3" id="KW-1185">Reference proteome</keyword>
<dbReference type="OrthoDB" id="1121111at2"/>
<name>A0A1G6XVV4_9BACT</name>